<dbReference type="Gene3D" id="3.90.25.10">
    <property type="entry name" value="UDP-galactose 4-epimerase, domain 1"/>
    <property type="match status" value="1"/>
</dbReference>
<dbReference type="CDD" id="cd05256">
    <property type="entry name" value="UDP_AE_SDR_e"/>
    <property type="match status" value="1"/>
</dbReference>
<dbReference type="InterPro" id="IPR050177">
    <property type="entry name" value="Lipid_A_modif_metabolic_enz"/>
</dbReference>
<proteinExistence type="predicted"/>
<dbReference type="Pfam" id="PF01370">
    <property type="entry name" value="Epimerase"/>
    <property type="match status" value="1"/>
</dbReference>
<comment type="caution">
    <text evidence="2">The sequence shown here is derived from an EMBL/GenBank/DDBJ whole genome shotgun (WGS) entry which is preliminary data.</text>
</comment>
<reference evidence="2 3" key="1">
    <citation type="submission" date="2019-12" db="EMBL/GenBank/DDBJ databases">
        <authorList>
            <person name="Li J."/>
        </authorList>
    </citation>
    <scope>NUCLEOTIDE SEQUENCE [LARGE SCALE GENOMIC DNA]</scope>
    <source>
        <strain evidence="2 3">HL2-2</strain>
    </source>
</reference>
<dbReference type="PANTHER" id="PTHR43245:SF13">
    <property type="entry name" value="UDP-D-APIOSE_UDP-D-XYLOSE SYNTHASE 2"/>
    <property type="match status" value="1"/>
</dbReference>
<keyword evidence="3" id="KW-1185">Reference proteome</keyword>
<dbReference type="EMBL" id="WOWS01000001">
    <property type="protein sequence ID" value="MUU77656.1"/>
    <property type="molecule type" value="Genomic_DNA"/>
</dbReference>
<evidence type="ECO:0000313" key="3">
    <source>
        <dbReference type="Proteomes" id="UP000478208"/>
    </source>
</evidence>
<dbReference type="Proteomes" id="UP000478208">
    <property type="component" value="Unassembled WGS sequence"/>
</dbReference>
<dbReference type="PANTHER" id="PTHR43245">
    <property type="entry name" value="BIFUNCTIONAL POLYMYXIN RESISTANCE PROTEIN ARNA"/>
    <property type="match status" value="1"/>
</dbReference>
<name>A0A6L6U7U8_9FLAO</name>
<dbReference type="InterPro" id="IPR036291">
    <property type="entry name" value="NAD(P)-bd_dom_sf"/>
</dbReference>
<gene>
    <name evidence="2" type="ORF">GN138_04300</name>
</gene>
<accession>A0A6L6U7U8</accession>
<dbReference type="SUPFAM" id="SSF51735">
    <property type="entry name" value="NAD(P)-binding Rossmann-fold domains"/>
    <property type="match status" value="1"/>
</dbReference>
<feature type="domain" description="NAD-dependent epimerase/dehydratase" evidence="1">
    <location>
        <begin position="17"/>
        <end position="257"/>
    </location>
</feature>
<dbReference type="RefSeq" id="WP_157362450.1">
    <property type="nucleotide sequence ID" value="NZ_WOWS01000001.1"/>
</dbReference>
<dbReference type="AlphaFoldDB" id="A0A6L6U7U8"/>
<evidence type="ECO:0000313" key="2">
    <source>
        <dbReference type="EMBL" id="MUU77656.1"/>
    </source>
</evidence>
<organism evidence="2 3">
    <name type="scientific">Winogradskyella endarachnes</name>
    <dbReference type="NCBI Taxonomy" id="2681965"/>
    <lineage>
        <taxon>Bacteria</taxon>
        <taxon>Pseudomonadati</taxon>
        <taxon>Bacteroidota</taxon>
        <taxon>Flavobacteriia</taxon>
        <taxon>Flavobacteriales</taxon>
        <taxon>Flavobacteriaceae</taxon>
        <taxon>Winogradskyella</taxon>
    </lineage>
</organism>
<protein>
    <submittedName>
        <fullName evidence="2">NAD-dependent epimerase/dehydratase family protein</fullName>
    </submittedName>
</protein>
<dbReference type="PRINTS" id="PR01713">
    <property type="entry name" value="NUCEPIMERASE"/>
</dbReference>
<dbReference type="Gene3D" id="3.40.50.720">
    <property type="entry name" value="NAD(P)-binding Rossmann-like Domain"/>
    <property type="match status" value="1"/>
</dbReference>
<evidence type="ECO:0000259" key="1">
    <source>
        <dbReference type="Pfam" id="PF01370"/>
    </source>
</evidence>
<dbReference type="InterPro" id="IPR001509">
    <property type="entry name" value="Epimerase_deHydtase"/>
</dbReference>
<sequence>MYSNPHHTNDLSELSFLITGGGGFIGSNLTEYLLKYNAKKVRVLDNFSNGHRENLIEFMENPAFELIEGDIRDLETCKKAMDGIDYVSHQAALGSVPRSINDPATTNEVNISGFLNMMIALKDSPTVKRMVYAASSSTYGDSKALPKVEDTIGKPLSPYAVTKYVNELYADVFGTTYNTDVIGLRYFNVFGPKQSPSGAYAAVIPLFMQALKDNVPSKINGDGEQTRDFTFIDNVVQANVKGFFASKDAKNEVFNVACGERITINYLWDSLRAAANSELKAIYGPNRQGDVRDSLADISKAQNLLGYQPRYTVREGLKITWDSFS</sequence>